<evidence type="ECO:0000256" key="3">
    <source>
        <dbReference type="ARBA" id="ARBA00022723"/>
    </source>
</evidence>
<evidence type="ECO:0000256" key="4">
    <source>
        <dbReference type="ARBA" id="ARBA00023004"/>
    </source>
</evidence>
<evidence type="ECO:0000256" key="2">
    <source>
        <dbReference type="ARBA" id="ARBA00010617"/>
    </source>
</evidence>
<proteinExistence type="inferred from homology"/>
<keyword evidence="6" id="KW-0349">Heme</keyword>
<dbReference type="InterPro" id="IPR036396">
    <property type="entry name" value="Cyt_P450_sf"/>
</dbReference>
<dbReference type="InterPro" id="IPR002403">
    <property type="entry name" value="Cyt_P450_E_grp-IV"/>
</dbReference>
<dbReference type="PANTHER" id="PTHR47582">
    <property type="entry name" value="P450, PUTATIVE (EUROFUNG)-RELATED"/>
    <property type="match status" value="1"/>
</dbReference>
<dbReference type="InterPro" id="IPR001128">
    <property type="entry name" value="Cyt_P450"/>
</dbReference>
<dbReference type="EMBL" id="JAZAVJ010000021">
    <property type="protein sequence ID" value="KAK7421620.1"/>
    <property type="molecule type" value="Genomic_DNA"/>
</dbReference>
<keyword evidence="4 6" id="KW-0408">Iron</keyword>
<dbReference type="PRINTS" id="PR00465">
    <property type="entry name" value="EP450IV"/>
</dbReference>
<keyword evidence="6" id="KW-0560">Oxidoreductase</keyword>
<dbReference type="Proteomes" id="UP001498476">
    <property type="component" value="Unassembled WGS sequence"/>
</dbReference>
<reference evidence="7 8" key="1">
    <citation type="journal article" date="2025" name="Microbiol. Resour. Announc.">
        <title>Draft genome sequences for Neonectria magnoliae and Neonectria punicea, canker pathogens of Liriodendron tulipifera and Acer saccharum in West Virginia.</title>
        <authorList>
            <person name="Petronek H.M."/>
            <person name="Kasson M.T."/>
            <person name="Metheny A.M."/>
            <person name="Stauder C.M."/>
            <person name="Lovett B."/>
            <person name="Lynch S.C."/>
            <person name="Garnas J.R."/>
            <person name="Kasson L.R."/>
            <person name="Stajich J.E."/>
        </authorList>
    </citation>
    <scope>NUCLEOTIDE SEQUENCE [LARGE SCALE GENOMIC DNA]</scope>
    <source>
        <strain evidence="7 8">NRRL 64653</strain>
    </source>
</reference>
<protein>
    <submittedName>
        <fullName evidence="7">Uncharacterized protein</fullName>
    </submittedName>
</protein>
<comment type="caution">
    <text evidence="7">The sequence shown here is derived from an EMBL/GenBank/DDBJ whole genome shotgun (WGS) entry which is preliminary data.</text>
</comment>
<evidence type="ECO:0000256" key="6">
    <source>
        <dbReference type="RuleBase" id="RU000461"/>
    </source>
</evidence>
<keyword evidence="8" id="KW-1185">Reference proteome</keyword>
<sequence>MASTAVGNAVHNGASQGVIADLLGRTSNTTRTVAAVVLASAIILPLLNRLLSPQMDQLEPPMVKPTIPFIGHIIGIIRYQNGYHRTVHPASTDDSINDANPSVGIATLPMLNGKMYFVFNPHLIQTTLRNKIASFEPFITEFAQKTFGLSAHTFAKVTSNPKLVPDFTDGIHSSFQTEMLHKMNVHFLTEISAKLGRVGGNVRTVDSMNSGKEMLLDRGLQVDNLYLWCRDIMTLATTRALYGDHDPYNEDPSLVELAWTFEKSVPYFLLSLFPSITIPKAYQARQKLQAITSAYYTAEHDLTDPTTSQLVINRANALRKHGFTGEEIGLLEAILPVVATVNAVPAFYWVLVYVLGKPELALRLREQVAAAAKITHIDDGSGRTLPLLVSCYWETMRLTNHSVSIRRIMSDHVVRGPDGREYMLKKGTDIQLPAGVTHNEKSTWGDDAAVFDPERFIPAPTKDKTPESIETERKKKAAYFPFGGGRHLCPGRNMAFAEILGFMSILLLGYEVEAVGMGFADAEMDIPALATGSVKPKNRGAGLGGRILRRRGCEDVPWRFEC</sequence>
<accession>A0ABR1HKA0</accession>
<dbReference type="PANTHER" id="PTHR47582:SF1">
    <property type="entry name" value="P450, PUTATIVE (EUROFUNG)-RELATED"/>
    <property type="match status" value="1"/>
</dbReference>
<comment type="similarity">
    <text evidence="2 6">Belongs to the cytochrome P450 family.</text>
</comment>
<name>A0ABR1HKA0_9HYPO</name>
<dbReference type="CDD" id="cd11040">
    <property type="entry name" value="CYP7_CYP8-like"/>
    <property type="match status" value="1"/>
</dbReference>
<dbReference type="Gene3D" id="1.10.630.10">
    <property type="entry name" value="Cytochrome P450"/>
    <property type="match status" value="1"/>
</dbReference>
<comment type="cofactor">
    <cofactor evidence="1">
        <name>heme</name>
        <dbReference type="ChEBI" id="CHEBI:30413"/>
    </cofactor>
</comment>
<evidence type="ECO:0000256" key="1">
    <source>
        <dbReference type="ARBA" id="ARBA00001971"/>
    </source>
</evidence>
<dbReference type="PROSITE" id="PS00086">
    <property type="entry name" value="CYTOCHROME_P450"/>
    <property type="match status" value="1"/>
</dbReference>
<keyword evidence="5 6" id="KW-0503">Monooxygenase</keyword>
<evidence type="ECO:0000256" key="5">
    <source>
        <dbReference type="ARBA" id="ARBA00023033"/>
    </source>
</evidence>
<organism evidence="7 8">
    <name type="scientific">Neonectria punicea</name>
    <dbReference type="NCBI Taxonomy" id="979145"/>
    <lineage>
        <taxon>Eukaryota</taxon>
        <taxon>Fungi</taxon>
        <taxon>Dikarya</taxon>
        <taxon>Ascomycota</taxon>
        <taxon>Pezizomycotina</taxon>
        <taxon>Sordariomycetes</taxon>
        <taxon>Hypocreomycetidae</taxon>
        <taxon>Hypocreales</taxon>
        <taxon>Nectriaceae</taxon>
        <taxon>Neonectria</taxon>
    </lineage>
</organism>
<gene>
    <name evidence="7" type="ORF">QQX98_002087</name>
</gene>
<dbReference type="SUPFAM" id="SSF48264">
    <property type="entry name" value="Cytochrome P450"/>
    <property type="match status" value="1"/>
</dbReference>
<evidence type="ECO:0000313" key="7">
    <source>
        <dbReference type="EMBL" id="KAK7421620.1"/>
    </source>
</evidence>
<dbReference type="InterPro" id="IPR017972">
    <property type="entry name" value="Cyt_P450_CS"/>
</dbReference>
<evidence type="ECO:0000313" key="8">
    <source>
        <dbReference type="Proteomes" id="UP001498476"/>
    </source>
</evidence>
<keyword evidence="3 6" id="KW-0479">Metal-binding</keyword>
<dbReference type="InterPro" id="IPR053007">
    <property type="entry name" value="CYP450_monoxygenase_sec-met"/>
</dbReference>
<dbReference type="Pfam" id="PF00067">
    <property type="entry name" value="p450"/>
    <property type="match status" value="1"/>
</dbReference>